<dbReference type="AlphaFoldDB" id="A0A7C3LRY6"/>
<proteinExistence type="predicted"/>
<reference evidence="1" key="1">
    <citation type="journal article" date="2020" name="mSystems">
        <title>Genome- and Community-Level Interaction Insights into Carbon Utilization and Element Cycling Functions of Hydrothermarchaeota in Hydrothermal Sediment.</title>
        <authorList>
            <person name="Zhou Z."/>
            <person name="Liu Y."/>
            <person name="Xu W."/>
            <person name="Pan J."/>
            <person name="Luo Z.H."/>
            <person name="Li M."/>
        </authorList>
    </citation>
    <scope>NUCLEOTIDE SEQUENCE [LARGE SCALE GENOMIC DNA]</scope>
    <source>
        <strain evidence="1">SpSt-902</strain>
    </source>
</reference>
<dbReference type="EMBL" id="DTMM01000066">
    <property type="protein sequence ID" value="HFT92886.1"/>
    <property type="molecule type" value="Genomic_DNA"/>
</dbReference>
<protein>
    <submittedName>
        <fullName evidence="1">(2Fe-2S) ferredoxin domain-containing protein</fullName>
    </submittedName>
</protein>
<organism evidence="1">
    <name type="scientific">Leptospirillum ferriphilum</name>
    <dbReference type="NCBI Taxonomy" id="178606"/>
    <lineage>
        <taxon>Bacteria</taxon>
        <taxon>Pseudomonadati</taxon>
        <taxon>Nitrospirota</taxon>
        <taxon>Nitrospiria</taxon>
        <taxon>Nitrospirales</taxon>
        <taxon>Nitrospiraceae</taxon>
        <taxon>Leptospirillum</taxon>
    </lineage>
</organism>
<name>A0A7C3LRY6_9BACT</name>
<comment type="caution">
    <text evidence="1">The sequence shown here is derived from an EMBL/GenBank/DDBJ whole genome shotgun (WGS) entry which is preliminary data.</text>
</comment>
<sequence length="86" mass="9770">MGKGNEELKILAQTYVASQGLERDIMVTKSGCLDQCEYGPMVLVYPDGKWFSGMDEAGVRNLIDQIKDNRPLLPRHLHFQFDQKKG</sequence>
<gene>
    <name evidence="1" type="ORF">ENX03_02870</name>
</gene>
<accession>A0A7C3LRY6</accession>
<dbReference type="CDD" id="cd02980">
    <property type="entry name" value="TRX_Fd_family"/>
    <property type="match status" value="1"/>
</dbReference>
<dbReference type="Gene3D" id="3.40.30.10">
    <property type="entry name" value="Glutaredoxin"/>
    <property type="match status" value="1"/>
</dbReference>
<evidence type="ECO:0000313" key="1">
    <source>
        <dbReference type="EMBL" id="HFT92886.1"/>
    </source>
</evidence>
<dbReference type="SUPFAM" id="SSF52833">
    <property type="entry name" value="Thioredoxin-like"/>
    <property type="match status" value="1"/>
</dbReference>
<dbReference type="InterPro" id="IPR036249">
    <property type="entry name" value="Thioredoxin-like_sf"/>
</dbReference>